<evidence type="ECO:0000256" key="15">
    <source>
        <dbReference type="SAM" id="SignalP"/>
    </source>
</evidence>
<dbReference type="PANTHER" id="PTHR15427:SF26">
    <property type="entry name" value="COMPLEMENT C1Q SUBCOMPONENT SUBUNIT A"/>
    <property type="match status" value="1"/>
</dbReference>
<dbReference type="InterPro" id="IPR008983">
    <property type="entry name" value="Tumour_necrosis_fac-like_dom"/>
</dbReference>
<keyword evidence="4" id="KW-0964">Secreted</keyword>
<evidence type="ECO:0000256" key="9">
    <source>
        <dbReference type="ARBA" id="ARBA00022875"/>
    </source>
</evidence>
<dbReference type="InParanoid" id="A0A4W3HMN2"/>
<evidence type="ECO:0000256" key="11">
    <source>
        <dbReference type="ARBA" id="ARBA00023180"/>
    </source>
</evidence>
<dbReference type="GO" id="GO:0005581">
    <property type="term" value="C:collagen trimer"/>
    <property type="evidence" value="ECO:0007669"/>
    <property type="project" value="UniProtKB-KW"/>
</dbReference>
<dbReference type="PROSITE" id="PS50871">
    <property type="entry name" value="C1Q"/>
    <property type="match status" value="1"/>
</dbReference>
<evidence type="ECO:0000313" key="17">
    <source>
        <dbReference type="Ensembl" id="ENSCMIP00000016367.1"/>
    </source>
</evidence>
<dbReference type="Gene3D" id="2.60.120.40">
    <property type="match status" value="1"/>
</dbReference>
<evidence type="ECO:0000256" key="14">
    <source>
        <dbReference type="SAM" id="MobiDB-lite"/>
    </source>
</evidence>
<feature type="region of interest" description="Disordered" evidence="14">
    <location>
        <begin position="90"/>
        <end position="114"/>
    </location>
</feature>
<sequence>MRCAALLLMLVTGAATDSECKAPDGRDGLLGMKGSPGRNGRQGEKGDRGEPGLPPSIGSGQPGLKGRQGDPGKAGIPGIKGYAGLPGLLGESGAAGEKGRKGQSGEGGGLHGSERPAFSVAKVTSHPPSPKSSVKFTKVITNEGGCFRVNTGQFVCCKSGWYYFTYNAVAVGDLCVQIKVSHHPDTKGHTIASFCDTSSSSQNKYQMNSGGTVLHLSELDKVWLQVKENKNKMYGSEERNSVFSGFLLFPDE</sequence>
<dbReference type="GO" id="GO:0005576">
    <property type="term" value="C:extracellular region"/>
    <property type="evidence" value="ECO:0007669"/>
    <property type="project" value="UniProtKB-SubCell"/>
</dbReference>
<dbReference type="PRINTS" id="PR00007">
    <property type="entry name" value="COMPLEMNTC1Q"/>
</dbReference>
<feature type="compositionally biased region" description="Basic and acidic residues" evidence="14">
    <location>
        <begin position="41"/>
        <end position="50"/>
    </location>
</feature>
<dbReference type="InterPro" id="IPR050392">
    <property type="entry name" value="Collagen/C1q_domain"/>
</dbReference>
<dbReference type="GeneID" id="103187678"/>
<evidence type="ECO:0000256" key="8">
    <source>
        <dbReference type="ARBA" id="ARBA00022859"/>
    </source>
</evidence>
<feature type="region of interest" description="Disordered" evidence="14">
    <location>
        <begin position="23"/>
        <end position="77"/>
    </location>
</feature>
<dbReference type="GO" id="GO:0045087">
    <property type="term" value="P:innate immune response"/>
    <property type="evidence" value="ECO:0007669"/>
    <property type="project" value="UniProtKB-KW"/>
</dbReference>
<organism evidence="17 18">
    <name type="scientific">Callorhinchus milii</name>
    <name type="common">Ghost shark</name>
    <dbReference type="NCBI Taxonomy" id="7868"/>
    <lineage>
        <taxon>Eukaryota</taxon>
        <taxon>Metazoa</taxon>
        <taxon>Chordata</taxon>
        <taxon>Craniata</taxon>
        <taxon>Vertebrata</taxon>
        <taxon>Chondrichthyes</taxon>
        <taxon>Holocephali</taxon>
        <taxon>Chimaeriformes</taxon>
        <taxon>Callorhinchidae</taxon>
        <taxon>Callorhinchus</taxon>
    </lineage>
</organism>
<feature type="domain" description="C1q" evidence="16">
    <location>
        <begin position="111"/>
        <end position="252"/>
    </location>
</feature>
<gene>
    <name evidence="17" type="primary">LOC103187678</name>
</gene>
<keyword evidence="11" id="KW-0325">Glycoprotein</keyword>
<dbReference type="RefSeq" id="XP_042199435.1">
    <property type="nucleotide sequence ID" value="XM_042343501.1"/>
</dbReference>
<keyword evidence="5" id="KW-0399">Innate immunity</keyword>
<evidence type="ECO:0000256" key="3">
    <source>
        <dbReference type="ARBA" id="ARBA00013456"/>
    </source>
</evidence>
<dbReference type="OMA" id="MEGPQGW"/>
<dbReference type="PANTHER" id="PTHR15427">
    <property type="entry name" value="EMILIN ELASTIN MICROFIBRIL INTERFACE-LOCATED PROTEIN ELASTIN MICROFIBRIL INTERFACER"/>
    <property type="match status" value="1"/>
</dbReference>
<keyword evidence="9" id="KW-0180">Complement pathway</keyword>
<dbReference type="InterPro" id="IPR001073">
    <property type="entry name" value="C1q_dom"/>
</dbReference>
<keyword evidence="7" id="KW-0677">Repeat</keyword>
<dbReference type="SMART" id="SM00110">
    <property type="entry name" value="C1Q"/>
    <property type="match status" value="1"/>
</dbReference>
<evidence type="ECO:0000256" key="2">
    <source>
        <dbReference type="ARBA" id="ARBA00004613"/>
    </source>
</evidence>
<dbReference type="Proteomes" id="UP000314986">
    <property type="component" value="Unassembled WGS sequence"/>
</dbReference>
<dbReference type="GO" id="GO:0009986">
    <property type="term" value="C:cell surface"/>
    <property type="evidence" value="ECO:0007669"/>
    <property type="project" value="UniProtKB-SubCell"/>
</dbReference>
<reference evidence="18" key="1">
    <citation type="journal article" date="2006" name="Science">
        <title>Ancient noncoding elements conserved in the human genome.</title>
        <authorList>
            <person name="Venkatesh B."/>
            <person name="Kirkness E.F."/>
            <person name="Loh Y.H."/>
            <person name="Halpern A.L."/>
            <person name="Lee A.P."/>
            <person name="Johnson J."/>
            <person name="Dandona N."/>
            <person name="Viswanathan L.D."/>
            <person name="Tay A."/>
            <person name="Venter J.C."/>
            <person name="Strausberg R.L."/>
            <person name="Brenner S."/>
        </authorList>
    </citation>
    <scope>NUCLEOTIDE SEQUENCE [LARGE SCALE GENOMIC DNA]</scope>
</reference>
<evidence type="ECO:0000256" key="12">
    <source>
        <dbReference type="ARBA" id="ARBA00023278"/>
    </source>
</evidence>
<dbReference type="SUPFAM" id="SSF49842">
    <property type="entry name" value="TNF-like"/>
    <property type="match status" value="1"/>
</dbReference>
<dbReference type="InterPro" id="IPR008160">
    <property type="entry name" value="Collagen"/>
</dbReference>
<protein>
    <recommendedName>
        <fullName evidence="3">Complement C1q subcomponent subunit A</fullName>
    </recommendedName>
</protein>
<dbReference type="GeneTree" id="ENSGT00940000162143"/>
<dbReference type="GO" id="GO:0006958">
    <property type="term" value="P:complement activation, classical pathway"/>
    <property type="evidence" value="ECO:0007669"/>
    <property type="project" value="UniProtKB-KW"/>
</dbReference>
<keyword evidence="18" id="KW-1185">Reference proteome</keyword>
<reference evidence="17" key="4">
    <citation type="submission" date="2025-08" db="UniProtKB">
        <authorList>
            <consortium name="Ensembl"/>
        </authorList>
    </citation>
    <scope>IDENTIFICATION</scope>
</reference>
<keyword evidence="12" id="KW-0379">Hydroxylation</keyword>
<feature type="compositionally biased region" description="Gly residues" evidence="14">
    <location>
        <begin position="102"/>
        <end position="111"/>
    </location>
</feature>
<keyword evidence="6 15" id="KW-0732">Signal</keyword>
<reference evidence="17" key="5">
    <citation type="submission" date="2025-09" db="UniProtKB">
        <authorList>
            <consortium name="Ensembl"/>
        </authorList>
    </citation>
    <scope>IDENTIFICATION</scope>
</reference>
<evidence type="ECO:0000256" key="13">
    <source>
        <dbReference type="ARBA" id="ARBA00093497"/>
    </source>
</evidence>
<evidence type="ECO:0000259" key="16">
    <source>
        <dbReference type="PROSITE" id="PS50871"/>
    </source>
</evidence>
<dbReference type="STRING" id="7868.ENSCMIP00000016367"/>
<evidence type="ECO:0000313" key="18">
    <source>
        <dbReference type="Proteomes" id="UP000314986"/>
    </source>
</evidence>
<keyword evidence="8" id="KW-0391">Immunity</keyword>
<dbReference type="AlphaFoldDB" id="A0A4W3HMN2"/>
<evidence type="ECO:0000256" key="1">
    <source>
        <dbReference type="ARBA" id="ARBA00004241"/>
    </source>
</evidence>
<feature type="chain" id="PRO_5021292064" description="Complement C1q subcomponent subunit A" evidence="15">
    <location>
        <begin position="17"/>
        <end position="252"/>
    </location>
</feature>
<dbReference type="Pfam" id="PF00386">
    <property type="entry name" value="C1q"/>
    <property type="match status" value="1"/>
</dbReference>
<evidence type="ECO:0000256" key="10">
    <source>
        <dbReference type="ARBA" id="ARBA00023157"/>
    </source>
</evidence>
<dbReference type="Ensembl" id="ENSCMIT00000016697.1">
    <property type="protein sequence ID" value="ENSCMIP00000016367.1"/>
    <property type="gene ID" value="ENSCMIG00000007892.1"/>
</dbReference>
<evidence type="ECO:0000256" key="6">
    <source>
        <dbReference type="ARBA" id="ARBA00022729"/>
    </source>
</evidence>
<feature type="signal peptide" evidence="15">
    <location>
        <begin position="1"/>
        <end position="16"/>
    </location>
</feature>
<keyword evidence="10" id="KW-1015">Disulfide bond</keyword>
<dbReference type="Pfam" id="PF01391">
    <property type="entry name" value="Collagen"/>
    <property type="match status" value="1"/>
</dbReference>
<reference evidence="18" key="2">
    <citation type="journal article" date="2007" name="PLoS Biol.">
        <title>Survey sequencing and comparative analysis of the elephant shark (Callorhinchus milii) genome.</title>
        <authorList>
            <person name="Venkatesh B."/>
            <person name="Kirkness E.F."/>
            <person name="Loh Y.H."/>
            <person name="Halpern A.L."/>
            <person name="Lee A.P."/>
            <person name="Johnson J."/>
            <person name="Dandona N."/>
            <person name="Viswanathan L.D."/>
            <person name="Tay A."/>
            <person name="Venter J.C."/>
            <person name="Strausberg R.L."/>
            <person name="Brenner S."/>
        </authorList>
    </citation>
    <scope>NUCLEOTIDE SEQUENCE [LARGE SCALE GENOMIC DNA]</scope>
</reference>
<accession>A0A4W3HMN2</accession>
<evidence type="ECO:0000256" key="7">
    <source>
        <dbReference type="ARBA" id="ARBA00022737"/>
    </source>
</evidence>
<reference evidence="18" key="3">
    <citation type="journal article" date="2014" name="Nature">
        <title>Elephant shark genome provides unique insights into gnathostome evolution.</title>
        <authorList>
            <consortium name="International Elephant Shark Genome Sequencing Consortium"/>
            <person name="Venkatesh B."/>
            <person name="Lee A.P."/>
            <person name="Ravi V."/>
            <person name="Maurya A.K."/>
            <person name="Lian M.M."/>
            <person name="Swann J.B."/>
            <person name="Ohta Y."/>
            <person name="Flajnik M.F."/>
            <person name="Sutoh Y."/>
            <person name="Kasahara M."/>
            <person name="Hoon S."/>
            <person name="Gangu V."/>
            <person name="Roy S.W."/>
            <person name="Irimia M."/>
            <person name="Korzh V."/>
            <person name="Kondrychyn I."/>
            <person name="Lim Z.W."/>
            <person name="Tay B.H."/>
            <person name="Tohari S."/>
            <person name="Kong K.W."/>
            <person name="Ho S."/>
            <person name="Lorente-Galdos B."/>
            <person name="Quilez J."/>
            <person name="Marques-Bonet T."/>
            <person name="Raney B.J."/>
            <person name="Ingham P.W."/>
            <person name="Tay A."/>
            <person name="Hillier L.W."/>
            <person name="Minx P."/>
            <person name="Boehm T."/>
            <person name="Wilson R.K."/>
            <person name="Brenner S."/>
            <person name="Warren W.C."/>
        </authorList>
    </citation>
    <scope>NUCLEOTIDE SEQUENCE [LARGE SCALE GENOMIC DNA]</scope>
</reference>
<comment type="subcellular location">
    <subcellularLocation>
        <location evidence="1">Cell surface</location>
    </subcellularLocation>
    <subcellularLocation>
        <location evidence="2">Secreted</location>
    </subcellularLocation>
</comment>
<name>A0A4W3HMN2_CALMI</name>
<proteinExistence type="predicted"/>
<comment type="subunit">
    <text evidence="13">Core component of the complement C1 complex, a calcium-dependent complex composed of 1 molecule of the C1Q subcomplex, 2 molecules of C1R and 2 molecules of C1S. The C1Q subcomplex is composed 18 subunits: 3 chains of C1QA, C1QB, and C1QC trimerize to form 6 collagen-like triple helices connected to six globular ligand-recognition modules (C1q domain). Interacts with CR1 (via Sushi 24 and Sushi 25 domains). Interacts (via C-terminus) with CD33; this interaction activates CD33 inhibitory motifs.</text>
</comment>
<evidence type="ECO:0000256" key="5">
    <source>
        <dbReference type="ARBA" id="ARBA00022588"/>
    </source>
</evidence>
<evidence type="ECO:0000256" key="4">
    <source>
        <dbReference type="ARBA" id="ARBA00022525"/>
    </source>
</evidence>